<name>A0A7X6BM20_9CAUL</name>
<reference evidence="4 5" key="1">
    <citation type="submission" date="2020-03" db="EMBL/GenBank/DDBJ databases">
        <title>Genomic Encyclopedia of Type Strains, Phase IV (KMG-IV): sequencing the most valuable type-strain genomes for metagenomic binning, comparative biology and taxonomic classification.</title>
        <authorList>
            <person name="Goeker M."/>
        </authorList>
    </citation>
    <scope>NUCLEOTIDE SEQUENCE [LARGE SCALE GENOMIC DNA]</scope>
    <source>
        <strain evidence="4 5">DSM 4736</strain>
    </source>
</reference>
<evidence type="ECO:0000256" key="1">
    <source>
        <dbReference type="SAM" id="Coils"/>
    </source>
</evidence>
<feature type="transmembrane region" description="Helical" evidence="2">
    <location>
        <begin position="26"/>
        <end position="45"/>
    </location>
</feature>
<keyword evidence="2" id="KW-1133">Transmembrane helix</keyword>
<dbReference type="GO" id="GO:0000156">
    <property type="term" value="F:phosphorelay response regulator activity"/>
    <property type="evidence" value="ECO:0007669"/>
    <property type="project" value="InterPro"/>
</dbReference>
<feature type="domain" description="HTH LytTR-type" evidence="3">
    <location>
        <begin position="189"/>
        <end position="293"/>
    </location>
</feature>
<evidence type="ECO:0000259" key="3">
    <source>
        <dbReference type="PROSITE" id="PS50930"/>
    </source>
</evidence>
<dbReference type="InterPro" id="IPR012379">
    <property type="entry name" value="LytTR_MHYE"/>
</dbReference>
<dbReference type="PANTHER" id="PTHR37299">
    <property type="entry name" value="TRANSCRIPTIONAL REGULATOR-RELATED"/>
    <property type="match status" value="1"/>
</dbReference>
<dbReference type="PROSITE" id="PS50930">
    <property type="entry name" value="HTH_LYTTR"/>
    <property type="match status" value="1"/>
</dbReference>
<keyword evidence="2" id="KW-0472">Membrane</keyword>
<dbReference type="Proteomes" id="UP000587415">
    <property type="component" value="Unassembled WGS sequence"/>
</dbReference>
<organism evidence="4 5">
    <name type="scientific">Brevundimonas alba</name>
    <dbReference type="NCBI Taxonomy" id="74314"/>
    <lineage>
        <taxon>Bacteria</taxon>
        <taxon>Pseudomonadati</taxon>
        <taxon>Pseudomonadota</taxon>
        <taxon>Alphaproteobacteria</taxon>
        <taxon>Caulobacterales</taxon>
        <taxon>Caulobacteraceae</taxon>
        <taxon>Brevundimonas</taxon>
    </lineage>
</organism>
<dbReference type="Pfam" id="PF04397">
    <property type="entry name" value="LytTR"/>
    <property type="match status" value="1"/>
</dbReference>
<evidence type="ECO:0000256" key="2">
    <source>
        <dbReference type="SAM" id="Phobius"/>
    </source>
</evidence>
<evidence type="ECO:0000313" key="4">
    <source>
        <dbReference type="EMBL" id="NJC39892.1"/>
    </source>
</evidence>
<dbReference type="GO" id="GO:0003677">
    <property type="term" value="F:DNA binding"/>
    <property type="evidence" value="ECO:0007669"/>
    <property type="project" value="UniProtKB-KW"/>
</dbReference>
<dbReference type="PIRSF" id="PIRSF031767">
    <property type="entry name" value="MHYE_LytTR"/>
    <property type="match status" value="1"/>
</dbReference>
<dbReference type="PANTHER" id="PTHR37299:SF1">
    <property type="entry name" value="STAGE 0 SPORULATION PROTEIN A HOMOLOG"/>
    <property type="match status" value="1"/>
</dbReference>
<protein>
    <submittedName>
        <fullName evidence="4">DNA-binding LytR/AlgR family response regulator</fullName>
    </submittedName>
</protein>
<feature type="transmembrane region" description="Helical" evidence="2">
    <location>
        <begin position="95"/>
        <end position="115"/>
    </location>
</feature>
<dbReference type="InterPro" id="IPR046947">
    <property type="entry name" value="LytR-like"/>
</dbReference>
<evidence type="ECO:0000313" key="5">
    <source>
        <dbReference type="Proteomes" id="UP000587415"/>
    </source>
</evidence>
<keyword evidence="4" id="KW-0238">DNA-binding</keyword>
<comment type="caution">
    <text evidence="4">The sequence shown here is derived from an EMBL/GenBank/DDBJ whole genome shotgun (WGS) entry which is preliminary data.</text>
</comment>
<dbReference type="EMBL" id="JAATJM010000001">
    <property type="protein sequence ID" value="NJC39892.1"/>
    <property type="molecule type" value="Genomic_DNA"/>
</dbReference>
<dbReference type="RefSeq" id="WP_168044823.1">
    <property type="nucleotide sequence ID" value="NZ_JAATJM010000001.1"/>
</dbReference>
<gene>
    <name evidence="4" type="ORF">GGQ87_000150</name>
</gene>
<accession>A0A7X6BM20</accession>
<sequence length="293" mass="31602">MDRPDDRPQALAPAGPRLKLSTTARAVWAFLIYSYVVTVLSAAWFVRRAAALDGGDLDVGSSIAWQGAIYALWLPAAGVVWLIQRLFGTGLKALAAATAAGLVIVPLEAAASLAIDSRFRGVDLDWEAGMLGRAPVAILIYTAIIAFGAAAVHARRAEEARRQIARLETALADARAVADEPADPAAERLMVSTGSKQVPVSLAEVEWFASAGNYVVVHWGEREGLVRETLKALEARLDPRLFARSHRTTLVNLSRVATVQPLSDGSWRLTLDSGTELVVSRTFRDDLLKRLGR</sequence>
<dbReference type="AlphaFoldDB" id="A0A7X6BM20"/>
<keyword evidence="2" id="KW-0812">Transmembrane</keyword>
<dbReference type="InterPro" id="IPR007492">
    <property type="entry name" value="LytTR_DNA-bd_dom"/>
</dbReference>
<keyword evidence="1" id="KW-0175">Coiled coil</keyword>
<feature type="transmembrane region" description="Helical" evidence="2">
    <location>
        <begin position="135"/>
        <end position="154"/>
    </location>
</feature>
<feature type="transmembrane region" description="Helical" evidence="2">
    <location>
        <begin position="65"/>
        <end position="83"/>
    </location>
</feature>
<keyword evidence="5" id="KW-1185">Reference proteome</keyword>
<dbReference type="Gene3D" id="2.40.50.1020">
    <property type="entry name" value="LytTr DNA-binding domain"/>
    <property type="match status" value="1"/>
</dbReference>
<dbReference type="SMART" id="SM00850">
    <property type="entry name" value="LytTR"/>
    <property type="match status" value="1"/>
</dbReference>
<proteinExistence type="predicted"/>
<feature type="coiled-coil region" evidence="1">
    <location>
        <begin position="150"/>
        <end position="177"/>
    </location>
</feature>